<evidence type="ECO:0000256" key="12">
    <source>
        <dbReference type="ARBA" id="ARBA00049954"/>
    </source>
</evidence>
<dbReference type="GO" id="GO:0009088">
    <property type="term" value="P:threonine biosynthetic process"/>
    <property type="evidence" value="ECO:0007669"/>
    <property type="project" value="UniProtKB-UniRule"/>
</dbReference>
<dbReference type="InterPro" id="IPR036554">
    <property type="entry name" value="GHMP_kinase_C_sf"/>
</dbReference>
<proteinExistence type="inferred from homology"/>
<dbReference type="InterPro" id="IPR013750">
    <property type="entry name" value="GHMP_kinase_C_dom"/>
</dbReference>
<reference evidence="16 17" key="1">
    <citation type="submission" date="2015-07" db="EMBL/GenBank/DDBJ databases">
        <title>Genome sequence of Leptolinea tardivitalis DSM 16556.</title>
        <authorList>
            <person name="Hemp J."/>
            <person name="Ward L.M."/>
            <person name="Pace L.A."/>
            <person name="Fischer W.W."/>
        </authorList>
    </citation>
    <scope>NUCLEOTIDE SEQUENCE [LARGE SCALE GENOMIC DNA]</scope>
    <source>
        <strain evidence="16 17">YMTK-2</strain>
    </source>
</reference>
<dbReference type="PANTHER" id="PTHR20861">
    <property type="entry name" value="HOMOSERINE/4-DIPHOSPHOCYTIDYL-2-C-METHYL-D-ERYTHRITOL KINASE"/>
    <property type="match status" value="1"/>
</dbReference>
<comment type="similarity">
    <text evidence="2 13">Belongs to the GHMP kinase family. Homoserine kinase subfamily.</text>
</comment>
<dbReference type="SUPFAM" id="SSF55060">
    <property type="entry name" value="GHMP Kinase, C-terminal domain"/>
    <property type="match status" value="1"/>
</dbReference>
<keyword evidence="8 13" id="KW-0547">Nucleotide-binding</keyword>
<comment type="subcellular location">
    <subcellularLocation>
        <location evidence="13">Cytoplasm</location>
    </subcellularLocation>
</comment>
<evidence type="ECO:0000256" key="2">
    <source>
        <dbReference type="ARBA" id="ARBA00007370"/>
    </source>
</evidence>
<dbReference type="UniPathway" id="UPA00050">
    <property type="reaction ID" value="UER00064"/>
</dbReference>
<sequence>MQIQIRVPATSANLGAGFDCLAVAFNLWNQATVDFSGKGYHVHVNGEGEGILPEDADNLIIKSFLFTLEKLGIQAPAGVRFDCENHIPMGSGMGSSATAVLIGVIAATTLNPEYENKDTWLQFSGELEGHADNVAAAIFGGLVAVRKTGDRYKTLLYDIEPENAVVVLPTVNLSTHAARKALPQNVPMADAVSNISRIPAILEGLRTGDVDLLRDGLVDKLHQPYRLPLIPGSADAIQKANALGAASALSGAGPSVIAFMPVNPEETANAMSQCFANNGLTCRIYHLEMINRGAQVTRL</sequence>
<evidence type="ECO:0000256" key="6">
    <source>
        <dbReference type="ARBA" id="ARBA00022679"/>
    </source>
</evidence>
<dbReference type="InterPro" id="IPR014721">
    <property type="entry name" value="Ribsml_uS5_D2-typ_fold_subgr"/>
</dbReference>
<dbReference type="AlphaFoldDB" id="A0A0P6X762"/>
<comment type="caution">
    <text evidence="16">The sequence shown here is derived from an EMBL/GenBank/DDBJ whole genome shotgun (WGS) entry which is preliminary data.</text>
</comment>
<evidence type="ECO:0000256" key="5">
    <source>
        <dbReference type="ARBA" id="ARBA00022605"/>
    </source>
</evidence>
<dbReference type="HAMAP" id="MF_00384">
    <property type="entry name" value="Homoser_kinase"/>
    <property type="match status" value="1"/>
</dbReference>
<dbReference type="GO" id="GO:0004413">
    <property type="term" value="F:homoserine kinase activity"/>
    <property type="evidence" value="ECO:0007669"/>
    <property type="project" value="UniProtKB-UniRule"/>
</dbReference>
<dbReference type="STRING" id="229920.ADM99_13175"/>
<evidence type="ECO:0000256" key="1">
    <source>
        <dbReference type="ARBA" id="ARBA00005015"/>
    </source>
</evidence>
<evidence type="ECO:0000313" key="17">
    <source>
        <dbReference type="Proteomes" id="UP000050430"/>
    </source>
</evidence>
<dbReference type="InterPro" id="IPR000870">
    <property type="entry name" value="Homoserine_kinase"/>
</dbReference>
<dbReference type="EC" id="2.7.1.39" evidence="3 13"/>
<dbReference type="EMBL" id="LGCK01000013">
    <property type="protein sequence ID" value="KPL70872.1"/>
    <property type="molecule type" value="Genomic_DNA"/>
</dbReference>
<feature type="binding site" evidence="13">
    <location>
        <begin position="88"/>
        <end position="98"/>
    </location>
    <ligand>
        <name>ATP</name>
        <dbReference type="ChEBI" id="CHEBI:30616"/>
    </ligand>
</feature>
<dbReference type="GO" id="GO:0005737">
    <property type="term" value="C:cytoplasm"/>
    <property type="evidence" value="ECO:0007669"/>
    <property type="project" value="UniProtKB-SubCell"/>
</dbReference>
<accession>A0A0P6X762</accession>
<gene>
    <name evidence="13" type="primary">thrB</name>
    <name evidence="16" type="ORF">ADM99_13175</name>
</gene>
<evidence type="ECO:0000256" key="8">
    <source>
        <dbReference type="ARBA" id="ARBA00022741"/>
    </source>
</evidence>
<evidence type="ECO:0000259" key="15">
    <source>
        <dbReference type="Pfam" id="PF08544"/>
    </source>
</evidence>
<evidence type="ECO:0000259" key="14">
    <source>
        <dbReference type="Pfam" id="PF00288"/>
    </source>
</evidence>
<keyword evidence="6 13" id="KW-0808">Transferase</keyword>
<dbReference type="Pfam" id="PF00288">
    <property type="entry name" value="GHMP_kinases_N"/>
    <property type="match status" value="1"/>
</dbReference>
<evidence type="ECO:0000256" key="4">
    <source>
        <dbReference type="ARBA" id="ARBA00017858"/>
    </source>
</evidence>
<comment type="function">
    <text evidence="12 13">Catalyzes the ATP-dependent phosphorylation of L-homoserine to L-homoserine phosphate.</text>
</comment>
<keyword evidence="5 13" id="KW-0028">Amino-acid biosynthesis</keyword>
<evidence type="ECO:0000256" key="7">
    <source>
        <dbReference type="ARBA" id="ARBA00022697"/>
    </source>
</evidence>
<evidence type="ECO:0000256" key="9">
    <source>
        <dbReference type="ARBA" id="ARBA00022777"/>
    </source>
</evidence>
<dbReference type="PATRIC" id="fig|229920.5.peg.868"/>
<evidence type="ECO:0000256" key="11">
    <source>
        <dbReference type="ARBA" id="ARBA00049375"/>
    </source>
</evidence>
<organism evidence="16 17">
    <name type="scientific">Leptolinea tardivitalis</name>
    <dbReference type="NCBI Taxonomy" id="229920"/>
    <lineage>
        <taxon>Bacteria</taxon>
        <taxon>Bacillati</taxon>
        <taxon>Chloroflexota</taxon>
        <taxon>Anaerolineae</taxon>
        <taxon>Anaerolineales</taxon>
        <taxon>Anaerolineaceae</taxon>
        <taxon>Leptolinea</taxon>
    </lineage>
</organism>
<dbReference type="PANTHER" id="PTHR20861:SF1">
    <property type="entry name" value="HOMOSERINE KINASE"/>
    <property type="match status" value="1"/>
</dbReference>
<keyword evidence="13" id="KW-0963">Cytoplasm</keyword>
<evidence type="ECO:0000256" key="10">
    <source>
        <dbReference type="ARBA" id="ARBA00022840"/>
    </source>
</evidence>
<keyword evidence="17" id="KW-1185">Reference proteome</keyword>
<dbReference type="Proteomes" id="UP000050430">
    <property type="component" value="Unassembled WGS sequence"/>
</dbReference>
<feature type="domain" description="GHMP kinase C-terminal" evidence="15">
    <location>
        <begin position="202"/>
        <end position="276"/>
    </location>
</feature>
<dbReference type="InterPro" id="IPR006203">
    <property type="entry name" value="GHMP_knse_ATP-bd_CS"/>
</dbReference>
<dbReference type="PRINTS" id="PR00958">
    <property type="entry name" value="HOMSERKINASE"/>
</dbReference>
<keyword evidence="7 13" id="KW-0791">Threonine biosynthesis</keyword>
<evidence type="ECO:0000256" key="13">
    <source>
        <dbReference type="HAMAP-Rule" id="MF_00384"/>
    </source>
</evidence>
<evidence type="ECO:0000313" key="16">
    <source>
        <dbReference type="EMBL" id="KPL70872.1"/>
    </source>
</evidence>
<protein>
    <recommendedName>
        <fullName evidence="4 13">Homoserine kinase</fullName>
        <shortName evidence="13">HK</shortName>
        <shortName evidence="13">HSK</shortName>
        <ecNumber evidence="3 13">2.7.1.39</ecNumber>
    </recommendedName>
</protein>
<dbReference type="GO" id="GO:0005524">
    <property type="term" value="F:ATP binding"/>
    <property type="evidence" value="ECO:0007669"/>
    <property type="project" value="UniProtKB-UniRule"/>
</dbReference>
<dbReference type="InterPro" id="IPR020568">
    <property type="entry name" value="Ribosomal_Su5_D2-typ_SF"/>
</dbReference>
<dbReference type="Gene3D" id="3.30.70.890">
    <property type="entry name" value="GHMP kinase, C-terminal domain"/>
    <property type="match status" value="1"/>
</dbReference>
<dbReference type="SUPFAM" id="SSF54211">
    <property type="entry name" value="Ribosomal protein S5 domain 2-like"/>
    <property type="match status" value="1"/>
</dbReference>
<keyword evidence="9 13" id="KW-0418">Kinase</keyword>
<comment type="catalytic activity">
    <reaction evidence="11 13">
        <text>L-homoserine + ATP = O-phospho-L-homoserine + ADP + H(+)</text>
        <dbReference type="Rhea" id="RHEA:13985"/>
        <dbReference type="ChEBI" id="CHEBI:15378"/>
        <dbReference type="ChEBI" id="CHEBI:30616"/>
        <dbReference type="ChEBI" id="CHEBI:57476"/>
        <dbReference type="ChEBI" id="CHEBI:57590"/>
        <dbReference type="ChEBI" id="CHEBI:456216"/>
        <dbReference type="EC" id="2.7.1.39"/>
    </reaction>
</comment>
<evidence type="ECO:0000256" key="3">
    <source>
        <dbReference type="ARBA" id="ARBA00012078"/>
    </source>
</evidence>
<comment type="pathway">
    <text evidence="1 13">Amino-acid biosynthesis; L-threonine biosynthesis; L-threonine from L-aspartate: step 4/5.</text>
</comment>
<dbReference type="PROSITE" id="PS00627">
    <property type="entry name" value="GHMP_KINASES_ATP"/>
    <property type="match status" value="1"/>
</dbReference>
<dbReference type="PIRSF" id="PIRSF000676">
    <property type="entry name" value="Homoser_kin"/>
    <property type="match status" value="1"/>
</dbReference>
<dbReference type="Gene3D" id="3.30.230.10">
    <property type="match status" value="1"/>
</dbReference>
<feature type="domain" description="GHMP kinase N-terminal" evidence="14">
    <location>
        <begin position="58"/>
        <end position="141"/>
    </location>
</feature>
<dbReference type="NCBIfam" id="TIGR00191">
    <property type="entry name" value="thrB"/>
    <property type="match status" value="1"/>
</dbReference>
<name>A0A0P6X762_9CHLR</name>
<dbReference type="InterPro" id="IPR006204">
    <property type="entry name" value="GHMP_kinase_N_dom"/>
</dbReference>
<keyword evidence="10 13" id="KW-0067">ATP-binding</keyword>
<dbReference type="Pfam" id="PF08544">
    <property type="entry name" value="GHMP_kinases_C"/>
    <property type="match status" value="1"/>
</dbReference>